<feature type="region of interest" description="Disordered" evidence="5">
    <location>
        <begin position="479"/>
        <end position="498"/>
    </location>
</feature>
<dbReference type="PANTHER" id="PTHR45980">
    <property type="match status" value="1"/>
</dbReference>
<dbReference type="Pfam" id="PF17815">
    <property type="entry name" value="PDZ_3"/>
    <property type="match status" value="1"/>
</dbReference>
<protein>
    <recommendedName>
        <fullName evidence="6">Protease Do-like PDZ domain-containing protein</fullName>
    </recommendedName>
</protein>
<dbReference type="PANTHER" id="PTHR45980:SF11">
    <property type="entry name" value="PROTEASE DO-LIKE PDZ DOMAIN-CONTAINING PROTEIN"/>
    <property type="match status" value="1"/>
</dbReference>
<evidence type="ECO:0000313" key="7">
    <source>
        <dbReference type="EMBL" id="EFJ24627.1"/>
    </source>
</evidence>
<feature type="non-terminal residue" evidence="7">
    <location>
        <position position="1"/>
    </location>
</feature>
<dbReference type="KEGG" id="smo:SELMODRAFT_100929"/>
<sequence>LTQVYCTHSEPDYSLPWQKQRQFMSTGSGFVISGRRLLTNAHCVEHHTQVQVKKRGDDTKFVARVLAEGPDCDLALLTVDSEEFWEAVEPLKFGSLPRLQDPVIVVGYPMGGETISVTSGVVSRIEVTSYVHGASELLGVQIDAAINAGNSGGPAFNEEGECVGIAFQSLKDMDVENIGFVIPTAVIFHFLKDFEQNGRYTGNIFLNFLSVQSGFPSLAVWWQKLENSAMRASLKMKSGQKGVLIRRVEPLAPVASAVKAGDVLLSFDGVPIANEGTVSFRTGERIDFEFLVTQKYVCETAELELLRDGKELKVQTVFKPPVRLVPVHLASKMPSYFIVAGLVFVPLCFPYLESECDLGEAEVSGKLREIARNGMVEFEDQQVIVMSQVLAHPVNAGYENLQNVEVLTFNGEKIRNLRQFSRLVDSCTEEFMRFELERHILVVLETKSARLANEQILRDFHVPSERSLDLVEGHTPVTSHEINGRDALPGSIQPAAAA</sequence>
<dbReference type="InterPro" id="IPR036034">
    <property type="entry name" value="PDZ_sf"/>
</dbReference>
<feature type="domain" description="Protease Do-like PDZ" evidence="6">
    <location>
        <begin position="325"/>
        <end position="469"/>
    </location>
</feature>
<dbReference type="InterPro" id="IPR046449">
    <property type="entry name" value="DEGP_PDZ_sf"/>
</dbReference>
<dbReference type="InterPro" id="IPR041517">
    <property type="entry name" value="DEGP_PDZ"/>
</dbReference>
<dbReference type="Gene3D" id="3.20.190.20">
    <property type="match status" value="1"/>
</dbReference>
<gene>
    <name evidence="7" type="ORF">SELMODRAFT_100929</name>
</gene>
<dbReference type="HOGENOM" id="CLU_020120_10_0_1"/>
<organism evidence="8">
    <name type="scientific">Selaginella moellendorffii</name>
    <name type="common">Spikemoss</name>
    <dbReference type="NCBI Taxonomy" id="88036"/>
    <lineage>
        <taxon>Eukaryota</taxon>
        <taxon>Viridiplantae</taxon>
        <taxon>Streptophyta</taxon>
        <taxon>Embryophyta</taxon>
        <taxon>Tracheophyta</taxon>
        <taxon>Lycopodiopsida</taxon>
        <taxon>Selaginellales</taxon>
        <taxon>Selaginellaceae</taxon>
        <taxon>Selaginella</taxon>
    </lineage>
</organism>
<dbReference type="Gene3D" id="2.40.10.120">
    <property type="match status" value="1"/>
</dbReference>
<evidence type="ECO:0000256" key="2">
    <source>
        <dbReference type="ARBA" id="ARBA00022670"/>
    </source>
</evidence>
<name>D8RT64_SELML</name>
<accession>D8RT64</accession>
<dbReference type="InParanoid" id="D8RT64"/>
<dbReference type="GO" id="GO:0006508">
    <property type="term" value="P:proteolysis"/>
    <property type="evidence" value="ECO:0007669"/>
    <property type="project" value="UniProtKB-KW"/>
</dbReference>
<dbReference type="PRINTS" id="PR00834">
    <property type="entry name" value="PROTEASES2C"/>
</dbReference>
<evidence type="ECO:0000259" key="6">
    <source>
        <dbReference type="Pfam" id="PF17815"/>
    </source>
</evidence>
<dbReference type="Proteomes" id="UP000001514">
    <property type="component" value="Unassembled WGS sequence"/>
</dbReference>
<keyword evidence="3" id="KW-0378">Hydrolase</keyword>
<dbReference type="InterPro" id="IPR001940">
    <property type="entry name" value="Peptidase_S1C"/>
</dbReference>
<proteinExistence type="inferred from homology"/>
<dbReference type="Gene3D" id="2.30.42.10">
    <property type="match status" value="1"/>
</dbReference>
<keyword evidence="8" id="KW-1185">Reference proteome</keyword>
<dbReference type="AlphaFoldDB" id="D8RT64"/>
<dbReference type="STRING" id="88036.D8RT64"/>
<evidence type="ECO:0000256" key="1">
    <source>
        <dbReference type="ARBA" id="ARBA00010541"/>
    </source>
</evidence>
<dbReference type="SUPFAM" id="SSF50156">
    <property type="entry name" value="PDZ domain-like"/>
    <property type="match status" value="1"/>
</dbReference>
<dbReference type="GO" id="GO:0004252">
    <property type="term" value="F:serine-type endopeptidase activity"/>
    <property type="evidence" value="ECO:0000318"/>
    <property type="project" value="GO_Central"/>
</dbReference>
<dbReference type="FunCoup" id="D8RT64">
    <property type="interactions" value="1469"/>
</dbReference>
<dbReference type="Gramene" id="EFJ24627">
    <property type="protein sequence ID" value="EFJ24627"/>
    <property type="gene ID" value="SELMODRAFT_100929"/>
</dbReference>
<evidence type="ECO:0000313" key="8">
    <source>
        <dbReference type="Proteomes" id="UP000001514"/>
    </source>
</evidence>
<dbReference type="FunFam" id="2.40.10.10:FF:000012">
    <property type="entry name" value="protease Do-like 9"/>
    <property type="match status" value="1"/>
</dbReference>
<dbReference type="SUPFAM" id="SSF50494">
    <property type="entry name" value="Trypsin-like serine proteases"/>
    <property type="match status" value="1"/>
</dbReference>
<comment type="similarity">
    <text evidence="1">Belongs to the peptidase S1C family.</text>
</comment>
<reference evidence="7 8" key="1">
    <citation type="journal article" date="2011" name="Science">
        <title>The Selaginella genome identifies genetic changes associated with the evolution of vascular plants.</title>
        <authorList>
            <person name="Banks J.A."/>
            <person name="Nishiyama T."/>
            <person name="Hasebe M."/>
            <person name="Bowman J.L."/>
            <person name="Gribskov M."/>
            <person name="dePamphilis C."/>
            <person name="Albert V.A."/>
            <person name="Aono N."/>
            <person name="Aoyama T."/>
            <person name="Ambrose B.A."/>
            <person name="Ashton N.W."/>
            <person name="Axtell M.J."/>
            <person name="Barker E."/>
            <person name="Barker M.S."/>
            <person name="Bennetzen J.L."/>
            <person name="Bonawitz N.D."/>
            <person name="Chapple C."/>
            <person name="Cheng C."/>
            <person name="Correa L.G."/>
            <person name="Dacre M."/>
            <person name="DeBarry J."/>
            <person name="Dreyer I."/>
            <person name="Elias M."/>
            <person name="Engstrom E.M."/>
            <person name="Estelle M."/>
            <person name="Feng L."/>
            <person name="Finet C."/>
            <person name="Floyd S.K."/>
            <person name="Frommer W.B."/>
            <person name="Fujita T."/>
            <person name="Gramzow L."/>
            <person name="Gutensohn M."/>
            <person name="Harholt J."/>
            <person name="Hattori M."/>
            <person name="Heyl A."/>
            <person name="Hirai T."/>
            <person name="Hiwatashi Y."/>
            <person name="Ishikawa M."/>
            <person name="Iwata M."/>
            <person name="Karol K.G."/>
            <person name="Koehler B."/>
            <person name="Kolukisaoglu U."/>
            <person name="Kubo M."/>
            <person name="Kurata T."/>
            <person name="Lalonde S."/>
            <person name="Li K."/>
            <person name="Li Y."/>
            <person name="Litt A."/>
            <person name="Lyons E."/>
            <person name="Manning G."/>
            <person name="Maruyama T."/>
            <person name="Michael T.P."/>
            <person name="Mikami K."/>
            <person name="Miyazaki S."/>
            <person name="Morinaga S."/>
            <person name="Murata T."/>
            <person name="Mueller-Roeber B."/>
            <person name="Nelson D.R."/>
            <person name="Obara M."/>
            <person name="Oguri Y."/>
            <person name="Olmstead R.G."/>
            <person name="Onodera N."/>
            <person name="Petersen B.L."/>
            <person name="Pils B."/>
            <person name="Prigge M."/>
            <person name="Rensing S.A."/>
            <person name="Riano-Pachon D.M."/>
            <person name="Roberts A.W."/>
            <person name="Sato Y."/>
            <person name="Scheller H.V."/>
            <person name="Schulz B."/>
            <person name="Schulz C."/>
            <person name="Shakirov E.V."/>
            <person name="Shibagaki N."/>
            <person name="Shinohara N."/>
            <person name="Shippen D.E."/>
            <person name="Soerensen I."/>
            <person name="Sotooka R."/>
            <person name="Sugimoto N."/>
            <person name="Sugita M."/>
            <person name="Sumikawa N."/>
            <person name="Tanurdzic M."/>
            <person name="Theissen G."/>
            <person name="Ulvskov P."/>
            <person name="Wakazuki S."/>
            <person name="Weng J.K."/>
            <person name="Willats W.W."/>
            <person name="Wipf D."/>
            <person name="Wolf P.G."/>
            <person name="Yang L."/>
            <person name="Zimmer A.D."/>
            <person name="Zhu Q."/>
            <person name="Mitros T."/>
            <person name="Hellsten U."/>
            <person name="Loque D."/>
            <person name="Otillar R."/>
            <person name="Salamov A."/>
            <person name="Schmutz J."/>
            <person name="Shapiro H."/>
            <person name="Lindquist E."/>
            <person name="Lucas S."/>
            <person name="Rokhsar D."/>
            <person name="Grigoriev I.V."/>
        </authorList>
    </citation>
    <scope>NUCLEOTIDE SEQUENCE [LARGE SCALE GENOMIC DNA]</scope>
</reference>
<evidence type="ECO:0000256" key="3">
    <source>
        <dbReference type="ARBA" id="ARBA00022801"/>
    </source>
</evidence>
<keyword evidence="2" id="KW-0645">Protease</keyword>
<dbReference type="InterPro" id="IPR009003">
    <property type="entry name" value="Peptidase_S1_PA"/>
</dbReference>
<dbReference type="OMA" id="FANWHRC"/>
<dbReference type="Pfam" id="PF13365">
    <property type="entry name" value="Trypsin_2"/>
    <property type="match status" value="1"/>
</dbReference>
<dbReference type="eggNOG" id="KOG1320">
    <property type="taxonomic scope" value="Eukaryota"/>
</dbReference>
<dbReference type="EMBL" id="GL377589">
    <property type="protein sequence ID" value="EFJ24627.1"/>
    <property type="molecule type" value="Genomic_DNA"/>
</dbReference>
<evidence type="ECO:0000256" key="4">
    <source>
        <dbReference type="ARBA" id="ARBA00022825"/>
    </source>
</evidence>
<keyword evidence="4" id="KW-0720">Serine protease</keyword>
<evidence type="ECO:0000256" key="5">
    <source>
        <dbReference type="SAM" id="MobiDB-lite"/>
    </source>
</evidence>